<keyword evidence="3" id="KW-1185">Reference proteome</keyword>
<proteinExistence type="predicted"/>
<dbReference type="EMBL" id="LHPI01000001">
    <property type="protein sequence ID" value="KOO09601.1"/>
    <property type="molecule type" value="Genomic_DNA"/>
</dbReference>
<evidence type="ECO:0000313" key="2">
    <source>
        <dbReference type="EMBL" id="KOO09601.1"/>
    </source>
</evidence>
<dbReference type="Gene3D" id="3.40.630.30">
    <property type="match status" value="1"/>
</dbReference>
<reference evidence="3" key="1">
    <citation type="submission" date="2015-08" db="EMBL/GenBank/DDBJ databases">
        <title>Vibrio galatheae sp. nov., a novel member of the Vibrionaceae family isolated from the Solomon Islands.</title>
        <authorList>
            <person name="Giubergia S."/>
            <person name="Machado H."/>
            <person name="Mateiu R.V."/>
            <person name="Gram L."/>
        </authorList>
    </citation>
    <scope>NUCLEOTIDE SEQUENCE [LARGE SCALE GENOMIC DNA]</scope>
    <source>
        <strain evidence="3">DSM 19134</strain>
    </source>
</reference>
<dbReference type="Proteomes" id="UP000037530">
    <property type="component" value="Unassembled WGS sequence"/>
</dbReference>
<dbReference type="RefSeq" id="WP_053407862.1">
    <property type="nucleotide sequence ID" value="NZ_DAIPHI010000012.1"/>
</dbReference>
<gene>
    <name evidence="2" type="ORF">AKJ31_04395</name>
</gene>
<protein>
    <submittedName>
        <fullName evidence="2">GCN5 family acetyltransferase</fullName>
    </submittedName>
</protein>
<dbReference type="CDD" id="cd04301">
    <property type="entry name" value="NAT_SF"/>
    <property type="match status" value="1"/>
</dbReference>
<dbReference type="InterPro" id="IPR016181">
    <property type="entry name" value="Acyl_CoA_acyltransferase"/>
</dbReference>
<dbReference type="STRING" id="171383.AKJ31_04395"/>
<feature type="domain" description="N-acetyltransferase" evidence="1">
    <location>
        <begin position="8"/>
        <end position="140"/>
    </location>
</feature>
<keyword evidence="2" id="KW-0808">Transferase</keyword>
<evidence type="ECO:0000313" key="3">
    <source>
        <dbReference type="Proteomes" id="UP000037530"/>
    </source>
</evidence>
<evidence type="ECO:0000259" key="1">
    <source>
        <dbReference type="PROSITE" id="PS51186"/>
    </source>
</evidence>
<sequence>MISFQATTDLSKSAEITYANMRSYYQHYSVDWQQSNIAQQISELDNWDILFDGEVVGAIRLQFDESGCYLRDLQISQAFQNQGIGAKALGEATRVARQSGAKQIRLRVFKISPAYGLYKRLGFEVIDEDDRFYNMTKDIA</sequence>
<dbReference type="InterPro" id="IPR000182">
    <property type="entry name" value="GNAT_dom"/>
</dbReference>
<name>A0A0M0I5K4_9VIBR</name>
<dbReference type="SUPFAM" id="SSF55729">
    <property type="entry name" value="Acyl-CoA N-acyltransferases (Nat)"/>
    <property type="match status" value="1"/>
</dbReference>
<dbReference type="PROSITE" id="PS51186">
    <property type="entry name" value="GNAT"/>
    <property type="match status" value="1"/>
</dbReference>
<dbReference type="GO" id="GO:0016747">
    <property type="term" value="F:acyltransferase activity, transferring groups other than amino-acyl groups"/>
    <property type="evidence" value="ECO:0007669"/>
    <property type="project" value="InterPro"/>
</dbReference>
<organism evidence="2 3">
    <name type="scientific">Vibrio hepatarius</name>
    <dbReference type="NCBI Taxonomy" id="171383"/>
    <lineage>
        <taxon>Bacteria</taxon>
        <taxon>Pseudomonadati</taxon>
        <taxon>Pseudomonadota</taxon>
        <taxon>Gammaproteobacteria</taxon>
        <taxon>Vibrionales</taxon>
        <taxon>Vibrionaceae</taxon>
        <taxon>Vibrio</taxon>
        <taxon>Vibrio oreintalis group</taxon>
    </lineage>
</organism>
<dbReference type="AlphaFoldDB" id="A0A0M0I5K4"/>
<comment type="caution">
    <text evidence="2">The sequence shown here is derived from an EMBL/GenBank/DDBJ whole genome shotgun (WGS) entry which is preliminary data.</text>
</comment>
<dbReference type="PATRIC" id="fig|171383.3.peg.907"/>
<accession>A0A0M0I5K4</accession>
<dbReference type="Pfam" id="PF00583">
    <property type="entry name" value="Acetyltransf_1"/>
    <property type="match status" value="1"/>
</dbReference>